<accession>A0ABQ5XRS4</accession>
<sequence length="82" mass="8854">MLGPDDAGGVVRVAFEQDALPAPKDCILRLPLVRQRCGISAATIYRRMAKGDFPRAVSLGGKAVGWRESTIDAWIATRDEGL</sequence>
<dbReference type="Proteomes" id="UP001156670">
    <property type="component" value="Unassembled WGS sequence"/>
</dbReference>
<proteinExistence type="predicted"/>
<protein>
    <recommendedName>
        <fullName evidence="3">AlpA family transcriptional regulator</fullName>
    </recommendedName>
</protein>
<dbReference type="PANTHER" id="PTHR36154">
    <property type="entry name" value="DNA-BINDING TRANSCRIPTIONAL ACTIVATOR ALPA"/>
    <property type="match status" value="1"/>
</dbReference>
<dbReference type="InterPro" id="IPR010260">
    <property type="entry name" value="AlpA"/>
</dbReference>
<gene>
    <name evidence="1" type="ORF">GCM10007901_23880</name>
</gene>
<dbReference type="EMBL" id="BSOB01000018">
    <property type="protein sequence ID" value="GLQ93437.1"/>
    <property type="molecule type" value="Genomic_DNA"/>
</dbReference>
<dbReference type="PANTHER" id="PTHR36154:SF1">
    <property type="entry name" value="DNA-BINDING TRANSCRIPTIONAL ACTIVATOR ALPA"/>
    <property type="match status" value="1"/>
</dbReference>
<evidence type="ECO:0008006" key="3">
    <source>
        <dbReference type="Google" id="ProtNLM"/>
    </source>
</evidence>
<evidence type="ECO:0000313" key="2">
    <source>
        <dbReference type="Proteomes" id="UP001156670"/>
    </source>
</evidence>
<comment type="caution">
    <text evidence="1">The sequence shown here is derived from an EMBL/GenBank/DDBJ whole genome shotgun (WGS) entry which is preliminary data.</text>
</comment>
<keyword evidence="2" id="KW-1185">Reference proteome</keyword>
<organism evidence="1 2">
    <name type="scientific">Dyella acidisoli</name>
    <dbReference type="NCBI Taxonomy" id="1867834"/>
    <lineage>
        <taxon>Bacteria</taxon>
        <taxon>Pseudomonadati</taxon>
        <taxon>Pseudomonadota</taxon>
        <taxon>Gammaproteobacteria</taxon>
        <taxon>Lysobacterales</taxon>
        <taxon>Rhodanobacteraceae</taxon>
        <taxon>Dyella</taxon>
    </lineage>
</organism>
<name>A0ABQ5XRS4_9GAMM</name>
<evidence type="ECO:0000313" key="1">
    <source>
        <dbReference type="EMBL" id="GLQ93437.1"/>
    </source>
</evidence>
<reference evidence="2" key="1">
    <citation type="journal article" date="2019" name="Int. J. Syst. Evol. Microbiol.">
        <title>The Global Catalogue of Microorganisms (GCM) 10K type strain sequencing project: providing services to taxonomists for standard genome sequencing and annotation.</title>
        <authorList>
            <consortium name="The Broad Institute Genomics Platform"/>
            <consortium name="The Broad Institute Genome Sequencing Center for Infectious Disease"/>
            <person name="Wu L."/>
            <person name="Ma J."/>
        </authorList>
    </citation>
    <scope>NUCLEOTIDE SEQUENCE [LARGE SCALE GENOMIC DNA]</scope>
    <source>
        <strain evidence="2">NBRC 111980</strain>
    </source>
</reference>
<dbReference type="Pfam" id="PF05930">
    <property type="entry name" value="Phage_AlpA"/>
    <property type="match status" value="1"/>
</dbReference>
<dbReference type="Gene3D" id="1.10.238.160">
    <property type="match status" value="1"/>
</dbReference>
<dbReference type="InterPro" id="IPR052931">
    <property type="entry name" value="Prophage_regulatory_activator"/>
</dbReference>